<dbReference type="PANTHER" id="PTHR34296:SF2">
    <property type="entry name" value="ABC TRANSPORTER GUANOSINE-BINDING PROTEIN NUPN"/>
    <property type="match status" value="1"/>
</dbReference>
<gene>
    <name evidence="8" type="primary">yufN_1</name>
    <name evidence="8" type="ORF">ERICIII_00719</name>
</gene>
<comment type="subcellular location">
    <subcellularLocation>
        <location evidence="1">Cell membrane</location>
        <topology evidence="1">Lipid-anchor</topology>
    </subcellularLocation>
</comment>
<evidence type="ECO:0000256" key="6">
    <source>
        <dbReference type="ARBA" id="ARBA00023288"/>
    </source>
</evidence>
<feature type="domain" description="ABC transporter substrate-binding protein PnrA-like" evidence="7">
    <location>
        <begin position="96"/>
        <end position="369"/>
    </location>
</feature>
<evidence type="ECO:0000259" key="7">
    <source>
        <dbReference type="Pfam" id="PF02608"/>
    </source>
</evidence>
<dbReference type="InterPro" id="IPR028082">
    <property type="entry name" value="Peripla_BP_I"/>
</dbReference>
<keyword evidence="4" id="KW-0732">Signal</keyword>
<evidence type="ECO:0000256" key="4">
    <source>
        <dbReference type="ARBA" id="ARBA00022729"/>
    </source>
</evidence>
<evidence type="ECO:0000256" key="3">
    <source>
        <dbReference type="ARBA" id="ARBA00022475"/>
    </source>
</evidence>
<name>A0A2L1U9V2_9BACL</name>
<dbReference type="Pfam" id="PF02608">
    <property type="entry name" value="Bmp"/>
    <property type="match status" value="1"/>
</dbReference>
<keyword evidence="3" id="KW-1003">Cell membrane</keyword>
<sequence>MFFIIGTKKGLAGYNPGSKISQYKGDGKERVNNQGVSMFLRKRWVMIVVICILLAGMTACTQSKGRDEGKPTSGHQQTMKMAYISMEEGGIRDSEDQVKKAGKVQGFDVAFKKVSNEVNQDEVSSLVNQGYHLIVAEGKALQPAVERSAEQYPNAKLVAVGQQIDRTNVESIDFVREQTAYLAGVAAGLGSLTNQIAFVGTADPEGHFLELSFEAGVKAVKPDAKISAELLDKKADIQTGRSTARSLYRSGVDIITHMGGSAGAGIESEALARVRSGEKLWVIGSQSGLEEASSEVQLASMDVHLDKAVSSVMQEVREGKFHGRRHKVFGLKEGGVSLTGYRKKLREQDAQQIESYANRLITAEIALPACSKLGMRPNLAIPPYIFPFKGKINKG</sequence>
<evidence type="ECO:0000313" key="8">
    <source>
        <dbReference type="EMBL" id="AVF24932.1"/>
    </source>
</evidence>
<dbReference type="Proteomes" id="UP000239833">
    <property type="component" value="Chromosome"/>
</dbReference>
<reference evidence="9" key="1">
    <citation type="submission" date="2017-02" db="EMBL/GenBank/DDBJ databases">
        <title>Delineation of Paenibacillus larvae strains originating from foulbrood outbreaks.</title>
        <authorList>
            <person name="Beims H."/>
            <person name="Bunk B."/>
            <person name="Sproeer C."/>
            <person name="Mohr K.I."/>
            <person name="Pradella S."/>
            <person name="Guenther G."/>
            <person name="Rohde M."/>
            <person name="von der Ohe W."/>
            <person name="Steinert M."/>
        </authorList>
    </citation>
    <scope>NUCLEOTIDE SEQUENCE [LARGE SCALE GENOMIC DNA]</scope>
    <source>
        <strain evidence="9">Eric_III</strain>
    </source>
</reference>
<evidence type="ECO:0000313" key="9">
    <source>
        <dbReference type="Proteomes" id="UP000239833"/>
    </source>
</evidence>
<organism evidence="8 9">
    <name type="scientific">Paenibacillus larvae subsp. larvae</name>
    <dbReference type="NCBI Taxonomy" id="147375"/>
    <lineage>
        <taxon>Bacteria</taxon>
        <taxon>Bacillati</taxon>
        <taxon>Bacillota</taxon>
        <taxon>Bacilli</taxon>
        <taxon>Bacillales</taxon>
        <taxon>Paenibacillaceae</taxon>
        <taxon>Paenibacillus</taxon>
    </lineage>
</organism>
<dbReference type="InterPro" id="IPR003760">
    <property type="entry name" value="PnrA-like"/>
</dbReference>
<dbReference type="Gene3D" id="3.40.50.2300">
    <property type="match status" value="2"/>
</dbReference>
<proteinExistence type="inferred from homology"/>
<dbReference type="STRING" id="147375.BXP28_20325"/>
<evidence type="ECO:0000256" key="2">
    <source>
        <dbReference type="ARBA" id="ARBA00008610"/>
    </source>
</evidence>
<accession>A0A2L1U9V2</accession>
<keyword evidence="6 8" id="KW-0449">Lipoprotein</keyword>
<dbReference type="AlphaFoldDB" id="A0A2L1U9V2"/>
<keyword evidence="5" id="KW-0472">Membrane</keyword>
<dbReference type="EMBL" id="CP019655">
    <property type="protein sequence ID" value="AVF24932.1"/>
    <property type="molecule type" value="Genomic_DNA"/>
</dbReference>
<comment type="similarity">
    <text evidence="2">Belongs to the BMP lipoprotein family.</text>
</comment>
<protein>
    <submittedName>
        <fullName evidence="8">Putative lipoprotein YufN</fullName>
    </submittedName>
</protein>
<evidence type="ECO:0000256" key="1">
    <source>
        <dbReference type="ARBA" id="ARBA00004193"/>
    </source>
</evidence>
<dbReference type="GO" id="GO:0005886">
    <property type="term" value="C:plasma membrane"/>
    <property type="evidence" value="ECO:0007669"/>
    <property type="project" value="UniProtKB-SubCell"/>
</dbReference>
<evidence type="ECO:0000256" key="5">
    <source>
        <dbReference type="ARBA" id="ARBA00023136"/>
    </source>
</evidence>
<dbReference type="PANTHER" id="PTHR34296">
    <property type="entry name" value="TRANSCRIPTIONAL ACTIVATOR PROTEIN MED"/>
    <property type="match status" value="1"/>
</dbReference>
<dbReference type="InterPro" id="IPR050957">
    <property type="entry name" value="BMP_lipoprotein"/>
</dbReference>
<dbReference type="SUPFAM" id="SSF53822">
    <property type="entry name" value="Periplasmic binding protein-like I"/>
    <property type="match status" value="1"/>
</dbReference>